<proteinExistence type="predicted"/>
<dbReference type="AlphaFoldDB" id="A0AAJ6BFE6"/>
<evidence type="ECO:0000256" key="1">
    <source>
        <dbReference type="SAM" id="SignalP"/>
    </source>
</evidence>
<gene>
    <name evidence="3" type="ORF">P0Y53_17025</name>
</gene>
<dbReference type="InterPro" id="IPR011047">
    <property type="entry name" value="Quinoprotein_ADH-like_sf"/>
</dbReference>
<feature type="signal peptide" evidence="1">
    <location>
        <begin position="1"/>
        <end position="20"/>
    </location>
</feature>
<protein>
    <submittedName>
        <fullName evidence="3">T9SS type A sorting domain-containing protein</fullName>
    </submittedName>
</protein>
<dbReference type="PANTHER" id="PTHR42754">
    <property type="entry name" value="ENDOGLUCANASE"/>
    <property type="match status" value="1"/>
</dbReference>
<sequence>MQGKSYLILLYCLLTTGARAQETFVRHFPHPQRDYHAINGMAVLASGDYALITDDQYYRINNRGQQLAHQSIRSGRSSYLNALLPMPDGRLRVAQRVFLDNNDSELHLLTMDASGQVQEDRLISTDALTSYEQLLPGTQDRFYITCRYTSPEGISRLHIQFRNSQGVEIWRMQVPNELPSTFQVKSDDNGGLELFFTDSKQQAWLLSIDETGLIREQALNISLDPQSYLYLPRFARAGDGGYLLAGTDNQPLDKKDIGLRKVDAQGRQQWEARIDVFQGDVLADLQALPDGYLLLINSGRTEVDWLLNRGREIVLMKTDLQGKPLWRKALGSNNQDNPRGLLVINPRTILVAGSIYDPTTLSVTPSLFQLNGTGELTTDPFPHTLQPPDSFQWLQPEPAAAVHKMTKAIPDAAGGWLAGFQVLHTDDELLYPYLLHTAASGQPVWSKRVLEYPGSVVSLKPTPDGHYIVLTETVLSGGQIHNLIKFTPAGDSVWAYTFFSGAIRDVQPTRDGGYLVTGQERGPGGSSALDLVLLKINARGQQVWKKLFGQTGLWERGHIILETPEKEYIIAGFSQQSQDILSTVYLLKVDANGQQRWSRTYPAAMATNAPYGMLITPNGDYLLAGFSAAAYGPRRDLLLMRTDKNGNLLWEQQYNLHELDGAVSLVSTGNGRYMVTGTAGEPVAGRREKFVFLMSIDESGKQLGVTYYGIPGQLSTITNIFPLISRQLLLTGSAQEVYGEEKLFSITVNSDIVLPPPPDPPAPGIRLYPVPARYFTRLVITHPYTGSVQVRVTDNLGRTKKQLVYQKQTESWTQEIPVADLAVGLYYVEIKMGEERVVKKLVVGR</sequence>
<accession>A0AAJ6BFE6</accession>
<dbReference type="EMBL" id="CP119311">
    <property type="protein sequence ID" value="WEK34192.1"/>
    <property type="molecule type" value="Genomic_DNA"/>
</dbReference>
<dbReference type="NCBIfam" id="TIGR04183">
    <property type="entry name" value="Por_Secre_tail"/>
    <property type="match status" value="1"/>
</dbReference>
<reference evidence="3" key="1">
    <citation type="submission" date="2023-03" db="EMBL/GenBank/DDBJ databases">
        <title>Andean soil-derived lignocellulolytic bacterial consortium as a source of novel taxa and putative plastic-active enzymes.</title>
        <authorList>
            <person name="Diaz-Garcia L."/>
            <person name="Chuvochina M."/>
            <person name="Feuerriegel G."/>
            <person name="Bunk B."/>
            <person name="Sproer C."/>
            <person name="Streit W.R."/>
            <person name="Rodriguez L.M."/>
            <person name="Overmann J."/>
            <person name="Jimenez D.J."/>
        </authorList>
    </citation>
    <scope>NUCLEOTIDE SEQUENCE</scope>
    <source>
        <strain evidence="3">MAG 7</strain>
    </source>
</reference>
<feature type="domain" description="Secretion system C-terminal sorting" evidence="2">
    <location>
        <begin position="767"/>
        <end position="843"/>
    </location>
</feature>
<dbReference type="Proteomes" id="UP001220610">
    <property type="component" value="Chromosome"/>
</dbReference>
<dbReference type="InterPro" id="IPR026444">
    <property type="entry name" value="Secre_tail"/>
</dbReference>
<keyword evidence="1" id="KW-0732">Signal</keyword>
<evidence type="ECO:0000259" key="2">
    <source>
        <dbReference type="Pfam" id="PF18962"/>
    </source>
</evidence>
<evidence type="ECO:0000313" key="4">
    <source>
        <dbReference type="Proteomes" id="UP001220610"/>
    </source>
</evidence>
<dbReference type="PANTHER" id="PTHR42754:SF1">
    <property type="entry name" value="LIPOPROTEIN"/>
    <property type="match status" value="1"/>
</dbReference>
<organism evidence="3 4">
    <name type="scientific">Candidatus Pseudobacter hemicellulosilyticus</name>
    <dbReference type="NCBI Taxonomy" id="3121375"/>
    <lineage>
        <taxon>Bacteria</taxon>
        <taxon>Pseudomonadati</taxon>
        <taxon>Bacteroidota</taxon>
        <taxon>Chitinophagia</taxon>
        <taxon>Chitinophagales</taxon>
        <taxon>Chitinophagaceae</taxon>
        <taxon>Pseudobacter</taxon>
    </lineage>
</organism>
<dbReference type="Pfam" id="PF18962">
    <property type="entry name" value="Por_Secre_tail"/>
    <property type="match status" value="1"/>
</dbReference>
<feature type="chain" id="PRO_5042490047" evidence="1">
    <location>
        <begin position="21"/>
        <end position="845"/>
    </location>
</feature>
<name>A0AAJ6BFE6_9BACT</name>
<evidence type="ECO:0000313" key="3">
    <source>
        <dbReference type="EMBL" id="WEK34192.1"/>
    </source>
</evidence>
<dbReference type="SUPFAM" id="SSF50998">
    <property type="entry name" value="Quinoprotein alcohol dehydrogenase-like"/>
    <property type="match status" value="1"/>
</dbReference>